<keyword evidence="1" id="KW-0614">Plasmid</keyword>
<proteinExistence type="predicted"/>
<dbReference type="HOGENOM" id="CLU_816179_0_0_7"/>
<dbReference type="RefSeq" id="WP_013450055.1">
    <property type="nucleotide sequence ID" value="NC_014756.1"/>
</dbReference>
<dbReference type="Proteomes" id="UP000008721">
    <property type="component" value="Plasmid pSULKU03"/>
</dbReference>
<keyword evidence="2" id="KW-1185">Reference proteome</keyword>
<accession>E4U431</accession>
<gene>
    <name evidence="1" type="ordered locus">Sulku_2799</name>
</gene>
<dbReference type="KEGG" id="sku:Sulku_2799"/>
<evidence type="ECO:0000313" key="2">
    <source>
        <dbReference type="Proteomes" id="UP000008721"/>
    </source>
</evidence>
<dbReference type="EMBL" id="CP002358">
    <property type="protein sequence ID" value="ADR35447.1"/>
    <property type="molecule type" value="Genomic_DNA"/>
</dbReference>
<sequence>MVTGKTSIKSILDLISRKKELNIYVNREKNNEALMEKVGDEFIKILAVEPLIFFHNNQNLTDQIDFDLSDLSDHISHMNDSWKINFFRLLNDKQVEQIEINWIGVYSHESNGPDYESVKIIGLLNTLNVPGKNTWKPDFEWVEDHLINLRSSTILKFLDHIPTKSFFGYLFSNHAKRNIRSYKNTLNFFELPSQIDLSDKRFHRVLDYTIRCSLCNAIHHVYLSHHKTHKKFIENKALFSNCKSTREILTIDGDRIYLRCGHFGHEYSNPKRPDFSISAKKYKINTKQLTDEDYDRIYLFIRSMNTYDTNYAYNRLENENEIKTIKHSEYFNYIENLNER</sequence>
<evidence type="ECO:0000313" key="1">
    <source>
        <dbReference type="EMBL" id="ADR35447.1"/>
    </source>
</evidence>
<organism evidence="1 2">
    <name type="scientific">Sulfuricurvum kujiense (strain ATCC BAA-921 / DSM 16994 / JCM 11577 / YK-1)</name>
    <dbReference type="NCBI Taxonomy" id="709032"/>
    <lineage>
        <taxon>Bacteria</taxon>
        <taxon>Pseudomonadati</taxon>
        <taxon>Campylobacterota</taxon>
        <taxon>Epsilonproteobacteria</taxon>
        <taxon>Campylobacterales</taxon>
        <taxon>Sulfurimonadaceae</taxon>
        <taxon>Sulfuricurvum</taxon>
    </lineage>
</organism>
<reference evidence="1 2" key="1">
    <citation type="journal article" date="2012" name="Stand. Genomic Sci.">
        <title>Complete genome sequence of the sulfur compounds oxidizing chemolithoautotroph Sulfuricurvum kujiense type strain (YK-1(T)).</title>
        <authorList>
            <person name="Han C."/>
            <person name="Kotsyurbenko O."/>
            <person name="Chertkov O."/>
            <person name="Held B."/>
            <person name="Lapidus A."/>
            <person name="Nolan M."/>
            <person name="Lucas S."/>
            <person name="Hammon N."/>
            <person name="Deshpande S."/>
            <person name="Cheng J.F."/>
            <person name="Tapia R."/>
            <person name="Goodwin L.A."/>
            <person name="Pitluck S."/>
            <person name="Liolios K."/>
            <person name="Pagani I."/>
            <person name="Ivanova N."/>
            <person name="Mavromatis K."/>
            <person name="Mikhailova N."/>
            <person name="Pati A."/>
            <person name="Chen A."/>
            <person name="Palaniappan K."/>
            <person name="Land M."/>
            <person name="Hauser L."/>
            <person name="Chang Y.J."/>
            <person name="Jeffries C.D."/>
            <person name="Brambilla E.M."/>
            <person name="Rohde M."/>
            <person name="Spring S."/>
            <person name="Sikorski J."/>
            <person name="Goker M."/>
            <person name="Woyke T."/>
            <person name="Bristow J."/>
            <person name="Eisen J.A."/>
            <person name="Markowitz V."/>
            <person name="Hugenholtz P."/>
            <person name="Kyrpides N.C."/>
            <person name="Klenk H.P."/>
            <person name="Detter J.C."/>
        </authorList>
    </citation>
    <scope>NUCLEOTIDE SEQUENCE [LARGE SCALE GENOMIC DNA]</scope>
    <source>
        <strain evidence="2">ATCC BAA-921 / DSM 16994 / JCM 11577 / YK-1</strain>
    </source>
</reference>
<name>E4U431_SULKY</name>
<geneLocation type="plasmid" evidence="1 2">
    <name>pSULKU03</name>
</geneLocation>
<protein>
    <submittedName>
        <fullName evidence="1">Uncharacterized protein</fullName>
    </submittedName>
</protein>
<dbReference type="AlphaFoldDB" id="E4U431"/>